<organism evidence="2 3">
    <name type="scientific">Chitinophaga cymbidii</name>
    <dbReference type="NCBI Taxonomy" id="1096750"/>
    <lineage>
        <taxon>Bacteria</taxon>
        <taxon>Pseudomonadati</taxon>
        <taxon>Bacteroidota</taxon>
        <taxon>Chitinophagia</taxon>
        <taxon>Chitinophagales</taxon>
        <taxon>Chitinophagaceae</taxon>
        <taxon>Chitinophaga</taxon>
    </lineage>
</organism>
<gene>
    <name evidence="2" type="ORF">CCY01nite_01240</name>
</gene>
<dbReference type="AlphaFoldDB" id="A0A512RE15"/>
<dbReference type="Proteomes" id="UP000321436">
    <property type="component" value="Unassembled WGS sequence"/>
</dbReference>
<dbReference type="InterPro" id="IPR012337">
    <property type="entry name" value="RNaseH-like_sf"/>
</dbReference>
<evidence type="ECO:0000313" key="3">
    <source>
        <dbReference type="Proteomes" id="UP000321436"/>
    </source>
</evidence>
<dbReference type="GO" id="GO:0003676">
    <property type="term" value="F:nucleic acid binding"/>
    <property type="evidence" value="ECO:0007669"/>
    <property type="project" value="InterPro"/>
</dbReference>
<sequence>MAVLNNVALDQLLLLDIETTPLTAAFNHLPAGLQALWLEKNAKIAPDSEEEGDHYFEKAALYAEFGKVVCISAGFFHVENGHYQLRIKSFCGDDEKEVLTGFLELVHKFFTKYPRFQFAGHNIREFDIPYLCRRTLINGLLLPAPMHLHNLKPWEMPLLDTMQIWRFGEFRNYASLNLLATVLGIPTPKDDINGGMVGKVYWEERNLPRIVEYCQKDVLTVGQLLLRFKGLPLLENENVQIVR</sequence>
<dbReference type="GO" id="GO:0004527">
    <property type="term" value="F:exonuclease activity"/>
    <property type="evidence" value="ECO:0007669"/>
    <property type="project" value="UniProtKB-KW"/>
</dbReference>
<dbReference type="Pfam" id="PF10108">
    <property type="entry name" value="DNA_pol_B_exo2"/>
    <property type="match status" value="1"/>
</dbReference>
<reference evidence="2 3" key="1">
    <citation type="submission" date="2019-07" db="EMBL/GenBank/DDBJ databases">
        <title>Whole genome shotgun sequence of Chitinophaga cymbidii NBRC 109752.</title>
        <authorList>
            <person name="Hosoyama A."/>
            <person name="Uohara A."/>
            <person name="Ohji S."/>
            <person name="Ichikawa N."/>
        </authorList>
    </citation>
    <scope>NUCLEOTIDE SEQUENCE [LARGE SCALE GENOMIC DNA]</scope>
    <source>
        <strain evidence="2 3">NBRC 109752</strain>
    </source>
</reference>
<accession>A0A512RE15</accession>
<keyword evidence="2" id="KW-0540">Nuclease</keyword>
<comment type="caution">
    <text evidence="2">The sequence shown here is derived from an EMBL/GenBank/DDBJ whole genome shotgun (WGS) entry which is preliminary data.</text>
</comment>
<keyword evidence="3" id="KW-1185">Reference proteome</keyword>
<protein>
    <submittedName>
        <fullName evidence="2">3'-5' exonuclease</fullName>
    </submittedName>
</protein>
<dbReference type="Gene3D" id="3.30.420.10">
    <property type="entry name" value="Ribonuclease H-like superfamily/Ribonuclease H"/>
    <property type="match status" value="1"/>
</dbReference>
<keyword evidence="2" id="KW-0378">Hydrolase</keyword>
<evidence type="ECO:0000259" key="1">
    <source>
        <dbReference type="Pfam" id="PF10108"/>
    </source>
</evidence>
<keyword evidence="2" id="KW-0269">Exonuclease</keyword>
<dbReference type="SUPFAM" id="SSF53098">
    <property type="entry name" value="Ribonuclease H-like"/>
    <property type="match status" value="1"/>
</dbReference>
<dbReference type="InterPro" id="IPR036397">
    <property type="entry name" value="RNaseH_sf"/>
</dbReference>
<feature type="domain" description="Predicted 3'-5' exonuclease PolB-like" evidence="1">
    <location>
        <begin position="64"/>
        <end position="229"/>
    </location>
</feature>
<proteinExistence type="predicted"/>
<dbReference type="InterPro" id="IPR019288">
    <property type="entry name" value="3'-5'_exonuclease_PolB-like"/>
</dbReference>
<evidence type="ECO:0000313" key="2">
    <source>
        <dbReference type="EMBL" id="GEP93864.1"/>
    </source>
</evidence>
<dbReference type="EMBL" id="BKAU01000001">
    <property type="protein sequence ID" value="GEP93864.1"/>
    <property type="molecule type" value="Genomic_DNA"/>
</dbReference>
<name>A0A512RE15_9BACT</name>